<evidence type="ECO:0000256" key="3">
    <source>
        <dbReference type="ARBA" id="ARBA00022989"/>
    </source>
</evidence>
<comment type="subcellular location">
    <subcellularLocation>
        <location evidence="1">Membrane</location>
        <topology evidence="1">Single-pass membrane protein</topology>
    </subcellularLocation>
</comment>
<keyword evidence="4 6" id="KW-0472">Membrane</keyword>
<gene>
    <name evidence="7" type="ORF">CSOJ01_05747</name>
</gene>
<proteinExistence type="predicted"/>
<evidence type="ECO:0000256" key="1">
    <source>
        <dbReference type="ARBA" id="ARBA00004167"/>
    </source>
</evidence>
<dbReference type="PANTHER" id="PTHR15549">
    <property type="entry name" value="PAIRED IMMUNOGLOBULIN-LIKE TYPE 2 RECEPTOR"/>
    <property type="match status" value="1"/>
</dbReference>
<evidence type="ECO:0000256" key="6">
    <source>
        <dbReference type="SAM" id="Phobius"/>
    </source>
</evidence>
<name>A0A8H6JF87_9PEZI</name>
<evidence type="ECO:0000256" key="4">
    <source>
        <dbReference type="ARBA" id="ARBA00023136"/>
    </source>
</evidence>
<keyword evidence="8" id="KW-1185">Reference proteome</keyword>
<evidence type="ECO:0000256" key="2">
    <source>
        <dbReference type="ARBA" id="ARBA00022692"/>
    </source>
</evidence>
<sequence>MSSTKTRFVASTFAENPLPTSFSPPASCSGIYLTNNVYAIDNDAACLPPLFNGASTAFYSPGTSCPTGYTAQPQCSRNGGVRSVTTVTCCPHRGDITLSCVENDLTLAGVWETQFCTWMAGPATVVEYTYVSNETPRTYAATMKDRDGINAWGIRMVYQASDLVPKTTSVSETATAGGSVTAATATNTGSSSGNGTEGASSSNASASGGSDGLSTAVIVAVSIVVPVLVIAALAGLFFWWRKRKHRYAGVQQPTPGAPDADGQTPPEQQQYQQPYQYAAYPNNGAYQDGSYPQQQPAGEMAAGSVAGYYQNDKVLMSPGQQGQHMQFKGYPHPEATPVELPVGLGPAELAADGRR</sequence>
<dbReference type="GO" id="GO:0071944">
    <property type="term" value="C:cell periphery"/>
    <property type="evidence" value="ECO:0007669"/>
    <property type="project" value="UniProtKB-ARBA"/>
</dbReference>
<feature type="transmembrane region" description="Helical" evidence="6">
    <location>
        <begin position="216"/>
        <end position="240"/>
    </location>
</feature>
<protein>
    <submittedName>
        <fullName evidence="7">Uncharacterized protein</fullName>
    </submittedName>
</protein>
<feature type="region of interest" description="Disordered" evidence="5">
    <location>
        <begin position="181"/>
        <end position="207"/>
    </location>
</feature>
<dbReference type="GO" id="GO:0016020">
    <property type="term" value="C:membrane"/>
    <property type="evidence" value="ECO:0007669"/>
    <property type="project" value="UniProtKB-SubCell"/>
</dbReference>
<evidence type="ECO:0000256" key="5">
    <source>
        <dbReference type="SAM" id="MobiDB-lite"/>
    </source>
</evidence>
<accession>A0A8H6JF87</accession>
<reference evidence="7 8" key="1">
    <citation type="journal article" date="2020" name="Phytopathology">
        <title>Genome Sequence Resources of Colletotrichum truncatum, C. plurivorum, C. musicola, and C. sojae: Four Species Pathogenic to Soybean (Glycine max).</title>
        <authorList>
            <person name="Rogerio F."/>
            <person name="Boufleur T.R."/>
            <person name="Ciampi-Guillardi M."/>
            <person name="Sukno S.A."/>
            <person name="Thon M.R."/>
            <person name="Massola Junior N.S."/>
            <person name="Baroncelli R."/>
        </authorList>
    </citation>
    <scope>NUCLEOTIDE SEQUENCE [LARGE SCALE GENOMIC DNA]</scope>
    <source>
        <strain evidence="7 8">LFN0009</strain>
    </source>
</reference>
<keyword evidence="3 6" id="KW-1133">Transmembrane helix</keyword>
<keyword evidence="2 6" id="KW-0812">Transmembrane</keyword>
<feature type="region of interest" description="Disordered" evidence="5">
    <location>
        <begin position="319"/>
        <end position="355"/>
    </location>
</feature>
<dbReference type="PANTHER" id="PTHR15549:SF30">
    <property type="entry name" value="MID2 DOMAIN-CONTAINING PROTEIN"/>
    <property type="match status" value="1"/>
</dbReference>
<dbReference type="InterPro" id="IPR051694">
    <property type="entry name" value="Immunoregulatory_rcpt-like"/>
</dbReference>
<dbReference type="EMBL" id="WIGN01000074">
    <property type="protein sequence ID" value="KAF6811455.1"/>
    <property type="molecule type" value="Genomic_DNA"/>
</dbReference>
<dbReference type="Proteomes" id="UP000652219">
    <property type="component" value="Unassembled WGS sequence"/>
</dbReference>
<dbReference type="AlphaFoldDB" id="A0A8H6JF87"/>
<organism evidence="7 8">
    <name type="scientific">Colletotrichum sojae</name>
    <dbReference type="NCBI Taxonomy" id="2175907"/>
    <lineage>
        <taxon>Eukaryota</taxon>
        <taxon>Fungi</taxon>
        <taxon>Dikarya</taxon>
        <taxon>Ascomycota</taxon>
        <taxon>Pezizomycotina</taxon>
        <taxon>Sordariomycetes</taxon>
        <taxon>Hypocreomycetidae</taxon>
        <taxon>Glomerellales</taxon>
        <taxon>Glomerellaceae</taxon>
        <taxon>Colletotrichum</taxon>
        <taxon>Colletotrichum orchidearum species complex</taxon>
    </lineage>
</organism>
<evidence type="ECO:0000313" key="7">
    <source>
        <dbReference type="EMBL" id="KAF6811455.1"/>
    </source>
</evidence>
<comment type="caution">
    <text evidence="7">The sequence shown here is derived from an EMBL/GenBank/DDBJ whole genome shotgun (WGS) entry which is preliminary data.</text>
</comment>
<feature type="region of interest" description="Disordered" evidence="5">
    <location>
        <begin position="250"/>
        <end position="270"/>
    </location>
</feature>
<evidence type="ECO:0000313" key="8">
    <source>
        <dbReference type="Proteomes" id="UP000652219"/>
    </source>
</evidence>